<feature type="transmembrane region" description="Helical" evidence="2">
    <location>
        <begin position="247"/>
        <end position="268"/>
    </location>
</feature>
<dbReference type="AlphaFoldDB" id="A0A5C3KZJ0"/>
<dbReference type="OrthoDB" id="3250682at2759"/>
<gene>
    <name evidence="3" type="ORF">FA15DRAFT_668625</name>
</gene>
<keyword evidence="2" id="KW-1133">Transmembrane helix</keyword>
<organism evidence="3 4">
    <name type="scientific">Coprinopsis marcescibilis</name>
    <name type="common">Agaric fungus</name>
    <name type="synonym">Psathyrella marcescibilis</name>
    <dbReference type="NCBI Taxonomy" id="230819"/>
    <lineage>
        <taxon>Eukaryota</taxon>
        <taxon>Fungi</taxon>
        <taxon>Dikarya</taxon>
        <taxon>Basidiomycota</taxon>
        <taxon>Agaricomycotina</taxon>
        <taxon>Agaricomycetes</taxon>
        <taxon>Agaricomycetidae</taxon>
        <taxon>Agaricales</taxon>
        <taxon>Agaricineae</taxon>
        <taxon>Psathyrellaceae</taxon>
        <taxon>Coprinopsis</taxon>
    </lineage>
</organism>
<feature type="transmembrane region" description="Helical" evidence="2">
    <location>
        <begin position="216"/>
        <end position="235"/>
    </location>
</feature>
<accession>A0A5C3KZJ0</accession>
<sequence length="365" mass="39548">MLLSVTFANVGIEGVLTGAFIVLNMAALSLLLSRARTTIAGEDRKNVIPLSLRLRSILNTPLIPGSLILLFSAISHWIVTLIRAMQGVAIIDDGGSAADFFKDASQPTLSAMAVFTATSIAVADLLLVWRLWVVSNRCKWILIPPLALSVAFSVTMARVTVFFARASSDMTVFNEGIFNWMVATIVFTACINLYCSGLIVFYIWRINSASRPYTQTNMNPIVVIIIESGALHALWSMFSLVAYQTRSSLWCLAIDNAPAVSGIAFMLINVRVALGRDINPQSTASWNGSISSAVFKARHPHRRSQESADVSIRSCSTDLSTFTSISQTTISEPVTSETGLKKGQQHLPHPSSAAGARENSNFSMA</sequence>
<evidence type="ECO:0000313" key="3">
    <source>
        <dbReference type="EMBL" id="TFK25253.1"/>
    </source>
</evidence>
<feature type="transmembrane region" description="Helical" evidence="2">
    <location>
        <begin position="56"/>
        <end position="79"/>
    </location>
</feature>
<feature type="transmembrane region" description="Helical" evidence="2">
    <location>
        <begin position="141"/>
        <end position="165"/>
    </location>
</feature>
<protein>
    <submittedName>
        <fullName evidence="3">Uncharacterized protein</fullName>
    </submittedName>
</protein>
<keyword evidence="2" id="KW-0812">Transmembrane</keyword>
<feature type="transmembrane region" description="Helical" evidence="2">
    <location>
        <begin position="12"/>
        <end position="35"/>
    </location>
</feature>
<keyword evidence="2" id="KW-0472">Membrane</keyword>
<feature type="transmembrane region" description="Helical" evidence="2">
    <location>
        <begin position="109"/>
        <end position="129"/>
    </location>
</feature>
<keyword evidence="4" id="KW-1185">Reference proteome</keyword>
<dbReference type="Proteomes" id="UP000307440">
    <property type="component" value="Unassembled WGS sequence"/>
</dbReference>
<proteinExistence type="predicted"/>
<dbReference type="STRING" id="230819.A0A5C3KZJ0"/>
<dbReference type="EMBL" id="ML210188">
    <property type="protein sequence ID" value="TFK25253.1"/>
    <property type="molecule type" value="Genomic_DNA"/>
</dbReference>
<feature type="region of interest" description="Disordered" evidence="1">
    <location>
        <begin position="330"/>
        <end position="365"/>
    </location>
</feature>
<name>A0A5C3KZJ0_COPMA</name>
<evidence type="ECO:0000256" key="1">
    <source>
        <dbReference type="SAM" id="MobiDB-lite"/>
    </source>
</evidence>
<reference evidence="3 4" key="1">
    <citation type="journal article" date="2019" name="Nat. Ecol. Evol.">
        <title>Megaphylogeny resolves global patterns of mushroom evolution.</title>
        <authorList>
            <person name="Varga T."/>
            <person name="Krizsan K."/>
            <person name="Foldi C."/>
            <person name="Dima B."/>
            <person name="Sanchez-Garcia M."/>
            <person name="Sanchez-Ramirez S."/>
            <person name="Szollosi G.J."/>
            <person name="Szarkandi J.G."/>
            <person name="Papp V."/>
            <person name="Albert L."/>
            <person name="Andreopoulos W."/>
            <person name="Angelini C."/>
            <person name="Antonin V."/>
            <person name="Barry K.W."/>
            <person name="Bougher N.L."/>
            <person name="Buchanan P."/>
            <person name="Buyck B."/>
            <person name="Bense V."/>
            <person name="Catcheside P."/>
            <person name="Chovatia M."/>
            <person name="Cooper J."/>
            <person name="Damon W."/>
            <person name="Desjardin D."/>
            <person name="Finy P."/>
            <person name="Geml J."/>
            <person name="Haridas S."/>
            <person name="Hughes K."/>
            <person name="Justo A."/>
            <person name="Karasinski D."/>
            <person name="Kautmanova I."/>
            <person name="Kiss B."/>
            <person name="Kocsube S."/>
            <person name="Kotiranta H."/>
            <person name="LaButti K.M."/>
            <person name="Lechner B.E."/>
            <person name="Liimatainen K."/>
            <person name="Lipzen A."/>
            <person name="Lukacs Z."/>
            <person name="Mihaltcheva S."/>
            <person name="Morgado L.N."/>
            <person name="Niskanen T."/>
            <person name="Noordeloos M.E."/>
            <person name="Ohm R.A."/>
            <person name="Ortiz-Santana B."/>
            <person name="Ovrebo C."/>
            <person name="Racz N."/>
            <person name="Riley R."/>
            <person name="Savchenko A."/>
            <person name="Shiryaev A."/>
            <person name="Soop K."/>
            <person name="Spirin V."/>
            <person name="Szebenyi C."/>
            <person name="Tomsovsky M."/>
            <person name="Tulloss R.E."/>
            <person name="Uehling J."/>
            <person name="Grigoriev I.V."/>
            <person name="Vagvolgyi C."/>
            <person name="Papp T."/>
            <person name="Martin F.M."/>
            <person name="Miettinen O."/>
            <person name="Hibbett D.S."/>
            <person name="Nagy L.G."/>
        </authorList>
    </citation>
    <scope>NUCLEOTIDE SEQUENCE [LARGE SCALE GENOMIC DNA]</scope>
    <source>
        <strain evidence="3 4">CBS 121175</strain>
    </source>
</reference>
<evidence type="ECO:0000256" key="2">
    <source>
        <dbReference type="SAM" id="Phobius"/>
    </source>
</evidence>
<evidence type="ECO:0000313" key="4">
    <source>
        <dbReference type="Proteomes" id="UP000307440"/>
    </source>
</evidence>
<feature type="transmembrane region" description="Helical" evidence="2">
    <location>
        <begin position="177"/>
        <end position="204"/>
    </location>
</feature>